<keyword evidence="1" id="KW-0472">Membrane</keyword>
<dbReference type="RefSeq" id="WP_189572390.1">
    <property type="nucleotide sequence ID" value="NZ_BMXV01000001.1"/>
</dbReference>
<gene>
    <name evidence="2" type="ORF">GCM10007071_05430</name>
</gene>
<evidence type="ECO:0000313" key="2">
    <source>
        <dbReference type="EMBL" id="GGY61520.1"/>
    </source>
</evidence>
<evidence type="ECO:0000256" key="1">
    <source>
        <dbReference type="SAM" id="Phobius"/>
    </source>
</evidence>
<keyword evidence="3" id="KW-1185">Reference proteome</keyword>
<feature type="transmembrane region" description="Helical" evidence="1">
    <location>
        <begin position="41"/>
        <end position="61"/>
    </location>
</feature>
<comment type="caution">
    <text evidence="2">The sequence shown here is derived from an EMBL/GenBank/DDBJ whole genome shotgun (WGS) entry which is preliminary data.</text>
</comment>
<dbReference type="EMBL" id="BMXV01000001">
    <property type="protein sequence ID" value="GGY61520.1"/>
    <property type="molecule type" value="Genomic_DNA"/>
</dbReference>
<feature type="transmembrane region" description="Helical" evidence="1">
    <location>
        <begin position="68"/>
        <end position="86"/>
    </location>
</feature>
<protein>
    <recommendedName>
        <fullName evidence="4">MFS transporter</fullName>
    </recommendedName>
</protein>
<organism evidence="2 3">
    <name type="scientific">Marinobacter zhanjiangensis</name>
    <dbReference type="NCBI Taxonomy" id="578215"/>
    <lineage>
        <taxon>Bacteria</taxon>
        <taxon>Pseudomonadati</taxon>
        <taxon>Pseudomonadota</taxon>
        <taxon>Gammaproteobacteria</taxon>
        <taxon>Pseudomonadales</taxon>
        <taxon>Marinobacteraceae</taxon>
        <taxon>Marinobacter</taxon>
    </lineage>
</organism>
<dbReference type="PIRSF" id="PIRSF028137">
    <property type="entry name" value="UCP028137"/>
    <property type="match status" value="1"/>
</dbReference>
<evidence type="ECO:0000313" key="3">
    <source>
        <dbReference type="Proteomes" id="UP000601597"/>
    </source>
</evidence>
<dbReference type="NCBIfam" id="NF041646">
    <property type="entry name" value="VC0807_fam"/>
    <property type="match status" value="1"/>
</dbReference>
<feature type="transmembrane region" description="Helical" evidence="1">
    <location>
        <begin position="92"/>
        <end position="110"/>
    </location>
</feature>
<keyword evidence="1" id="KW-0812">Transmembrane</keyword>
<evidence type="ECO:0008006" key="4">
    <source>
        <dbReference type="Google" id="ProtNLM"/>
    </source>
</evidence>
<reference evidence="3" key="1">
    <citation type="journal article" date="2019" name="Int. J. Syst. Evol. Microbiol.">
        <title>The Global Catalogue of Microorganisms (GCM) 10K type strain sequencing project: providing services to taxonomists for standard genome sequencing and annotation.</title>
        <authorList>
            <consortium name="The Broad Institute Genomics Platform"/>
            <consortium name="The Broad Institute Genome Sequencing Center for Infectious Disease"/>
            <person name="Wu L."/>
            <person name="Ma J."/>
        </authorList>
    </citation>
    <scope>NUCLEOTIDE SEQUENCE [LARGE SCALE GENOMIC DNA]</scope>
    <source>
        <strain evidence="3">KCTC 22280</strain>
    </source>
</reference>
<feature type="transmembrane region" description="Helical" evidence="1">
    <location>
        <begin position="197"/>
        <end position="217"/>
    </location>
</feature>
<feature type="transmembrane region" description="Helical" evidence="1">
    <location>
        <begin position="156"/>
        <end position="177"/>
    </location>
</feature>
<proteinExistence type="predicted"/>
<dbReference type="InterPro" id="IPR016870">
    <property type="entry name" value="UCP028137"/>
</dbReference>
<dbReference type="Proteomes" id="UP000601597">
    <property type="component" value="Unassembled WGS sequence"/>
</dbReference>
<sequence length="244" mass="27545">MSDQNANIPDHKPRPWVDLLVSIIIPSVILMKLSGDDYLGNTWALLIGLAFPMGWGLFELVRYHKKNFIAVLGVISVGLTGGIGLMEIDARWLAIKEAAVPLVIGLAVLISTRTRYPLVRTLLYNPTVLDVDKIQESLRERGCEGEFDNRLTRASYFFAGTFLFSAIMNYILARWIVTSPSGTQAFNEELGRMTLVSYPMIAIPSMVMMIAIFFYLWKTIRRLTGHTLEEVMAPHLHEKAEQKK</sequence>
<keyword evidence="1" id="KW-1133">Transmembrane helix</keyword>
<accession>A0ABQ3AMM9</accession>
<name>A0ABQ3AMM9_9GAMM</name>